<name>A0A8S3BY57_9BILA</name>
<feature type="region of interest" description="Disordered" evidence="1">
    <location>
        <begin position="19"/>
        <end position="39"/>
    </location>
</feature>
<protein>
    <submittedName>
        <fullName evidence="2">Uncharacterized protein</fullName>
    </submittedName>
</protein>
<evidence type="ECO:0000313" key="3">
    <source>
        <dbReference type="Proteomes" id="UP000676336"/>
    </source>
</evidence>
<organism evidence="2 3">
    <name type="scientific">Rotaria magnacalcarata</name>
    <dbReference type="NCBI Taxonomy" id="392030"/>
    <lineage>
        <taxon>Eukaryota</taxon>
        <taxon>Metazoa</taxon>
        <taxon>Spiralia</taxon>
        <taxon>Gnathifera</taxon>
        <taxon>Rotifera</taxon>
        <taxon>Eurotatoria</taxon>
        <taxon>Bdelloidea</taxon>
        <taxon>Philodinida</taxon>
        <taxon>Philodinidae</taxon>
        <taxon>Rotaria</taxon>
    </lineage>
</organism>
<feature type="non-terminal residue" evidence="2">
    <location>
        <position position="1"/>
    </location>
</feature>
<proteinExistence type="predicted"/>
<reference evidence="2" key="1">
    <citation type="submission" date="2021-02" db="EMBL/GenBank/DDBJ databases">
        <authorList>
            <person name="Nowell W R."/>
        </authorList>
    </citation>
    <scope>NUCLEOTIDE SEQUENCE</scope>
</reference>
<evidence type="ECO:0000256" key="1">
    <source>
        <dbReference type="SAM" id="MobiDB-lite"/>
    </source>
</evidence>
<comment type="caution">
    <text evidence="2">The sequence shown here is derived from an EMBL/GenBank/DDBJ whole genome shotgun (WGS) entry which is preliminary data.</text>
</comment>
<gene>
    <name evidence="2" type="ORF">SMN809_LOCUS50330</name>
</gene>
<dbReference type="AlphaFoldDB" id="A0A8S3BY57"/>
<sequence>AFNCYKQFDYPIITWNVTFPHDKPKPPSQPPQPPQVNYQ</sequence>
<feature type="compositionally biased region" description="Pro residues" evidence="1">
    <location>
        <begin position="26"/>
        <end position="39"/>
    </location>
</feature>
<evidence type="ECO:0000313" key="2">
    <source>
        <dbReference type="EMBL" id="CAF4870739.1"/>
    </source>
</evidence>
<dbReference type="Proteomes" id="UP000676336">
    <property type="component" value="Unassembled WGS sequence"/>
</dbReference>
<accession>A0A8S3BY57</accession>
<dbReference type="EMBL" id="CAJOBI010166215">
    <property type="protein sequence ID" value="CAF4870739.1"/>
    <property type="molecule type" value="Genomic_DNA"/>
</dbReference>